<dbReference type="InterPro" id="IPR050256">
    <property type="entry name" value="Glycosyltransferase_2"/>
</dbReference>
<dbReference type="CDD" id="cd04187">
    <property type="entry name" value="DPM1_like_bac"/>
    <property type="match status" value="1"/>
</dbReference>
<dbReference type="GO" id="GO:0005524">
    <property type="term" value="F:ATP binding"/>
    <property type="evidence" value="ECO:0007669"/>
    <property type="project" value="UniProtKB-UniRule"/>
</dbReference>
<evidence type="ECO:0000256" key="5">
    <source>
        <dbReference type="ARBA" id="ARBA00022692"/>
    </source>
</evidence>
<dbReference type="Gene3D" id="3.30.470.20">
    <property type="entry name" value="ATP-grasp fold, B domain"/>
    <property type="match status" value="1"/>
</dbReference>
<evidence type="ECO:0000256" key="8">
    <source>
        <dbReference type="ARBA" id="ARBA00023136"/>
    </source>
</evidence>
<dbReference type="GO" id="GO:0046872">
    <property type="term" value="F:metal ion binding"/>
    <property type="evidence" value="ECO:0007669"/>
    <property type="project" value="InterPro"/>
</dbReference>
<keyword evidence="9" id="KW-0547">Nucleotide-binding</keyword>
<dbReference type="InterPro" id="IPR016185">
    <property type="entry name" value="PreATP-grasp_dom_sf"/>
</dbReference>
<keyword evidence="9" id="KW-0067">ATP-binding</keyword>
<dbReference type="eggNOG" id="COG0439">
    <property type="taxonomic scope" value="Bacteria"/>
</dbReference>
<sequence length="760" mass="79380">MTGRAINTATGLTAIIPCYNEGAQVEVAHAAVCAALDPVGDLEVLFIDDGSSDDTLARIKAVAARDPRVRYVSFARNFGLPAAVTAGFRYAGKPWAVQLDADLQFPAEETWALLDKAAEGYDVVFGVRRDRKDNWLRRVGAAGTHRVARGLLGIEVPQGASSFRVVRTAVGRTIADLPTANSHFVAKAPQVGARYTSVPVAHRDRTAGTSKFRFGRLAGDAFELLLGFSWRPLNIMYGVAGVAAPAALLLALLGVFGLVAPSVLLAVVTLVTALGLASTALVGRYLHRRMLDARPRRHYYVREATVDIDPADMVDGGATPVPPPTRAEPVLVVLGAGEEQVVLYREARRRGLRTVAVDMRADRPGIVLADEFLPLSTTDHDAIAAALAGRPVAGVVSTAADTCLESWQVLSERFATPWRYPAAAVAASMDKSAFHRLAAAAGVATYRWAQSDDLAELAATVADFRFPVVVKPTDASGCRGVLRVDGRADLGPALANAAVFSPSGQVIVEEFLAGRNFTVNVFLRGGAVGWSLITEKRIDPGPRFLILGHQAPAVLDPAVERALLDEAAALCAAMDLPDGPANFDVVLSPDGTRYVLEVGARLSGNGLPGLAAAVSGVDVVAALLDLVLGEPFGFDPAPPRPTLLHVLTSPLDVPGEVVAVGDLDAVRALPEVTGVDLFVGPGDRVLPFTEAGRKLGWLVVSADEPAGLDAALAGALAALDLVVAPVPEPVTPATVAVVVPAQAVDAPSGRVLGAGDKAPV</sequence>
<keyword evidence="13" id="KW-1185">Reference proteome</keyword>
<dbReference type="InterPro" id="IPR029044">
    <property type="entry name" value="Nucleotide-diphossugar_trans"/>
</dbReference>
<dbReference type="PATRIC" id="fig|909613.9.peg.4474"/>
<evidence type="ECO:0000256" key="1">
    <source>
        <dbReference type="ARBA" id="ARBA00006739"/>
    </source>
</evidence>
<comment type="caution">
    <text evidence="12">The sequence shown here is derived from an EMBL/GenBank/DDBJ whole genome shotgun (WGS) entry which is preliminary data.</text>
</comment>
<dbReference type="Pfam" id="PF18603">
    <property type="entry name" value="LAL_C2"/>
    <property type="match status" value="1"/>
</dbReference>
<name>W7IUY5_9PSEU</name>
<feature type="transmembrane region" description="Helical" evidence="10">
    <location>
        <begin position="263"/>
        <end position="286"/>
    </location>
</feature>
<dbReference type="PANTHER" id="PTHR48090:SF3">
    <property type="entry name" value="UNDECAPRENYL-PHOSPHATE 4-DEOXY-4-FORMAMIDO-L-ARABINOSE TRANSFERASE"/>
    <property type="match status" value="1"/>
</dbReference>
<evidence type="ECO:0000313" key="13">
    <source>
        <dbReference type="Proteomes" id="UP000019277"/>
    </source>
</evidence>
<dbReference type="Proteomes" id="UP000019277">
    <property type="component" value="Unassembled WGS sequence"/>
</dbReference>
<keyword evidence="7 10" id="KW-1133">Transmembrane helix</keyword>
<evidence type="ECO:0000256" key="6">
    <source>
        <dbReference type="ARBA" id="ARBA00022985"/>
    </source>
</evidence>
<dbReference type="eggNOG" id="COG1216">
    <property type="taxonomic scope" value="Bacteria"/>
</dbReference>
<accession>W7IUY5</accession>
<dbReference type="GO" id="GO:0005886">
    <property type="term" value="C:plasma membrane"/>
    <property type="evidence" value="ECO:0007669"/>
    <property type="project" value="TreeGrafter"/>
</dbReference>
<keyword evidence="3" id="KW-0328">Glycosyltransferase</keyword>
<dbReference type="Gene3D" id="3.40.50.20">
    <property type="match status" value="1"/>
</dbReference>
<evidence type="ECO:0000256" key="4">
    <source>
        <dbReference type="ARBA" id="ARBA00022679"/>
    </source>
</evidence>
<reference evidence="12 13" key="1">
    <citation type="journal article" date="2014" name="Genome Announc.">
        <title>Draft Genome Sequence of the Antitrypanosomally Active Sponge-Associated Bacterium Actinokineospora sp. Strain EG49.</title>
        <authorList>
            <person name="Harjes J."/>
            <person name="Ryu T."/>
            <person name="Abdelmohsen U.R."/>
            <person name="Moitinho-Silva L."/>
            <person name="Horn H."/>
            <person name="Ravasi T."/>
            <person name="Hentschel U."/>
        </authorList>
    </citation>
    <scope>NUCLEOTIDE SEQUENCE [LARGE SCALE GENOMIC DNA]</scope>
    <source>
        <strain evidence="12 13">EG49</strain>
    </source>
</reference>
<protein>
    <submittedName>
        <fullName evidence="12">Glycosyl transferase, family 2</fullName>
    </submittedName>
</protein>
<keyword evidence="8 10" id="KW-0472">Membrane</keyword>
<dbReference type="Pfam" id="PF02786">
    <property type="entry name" value="CPSase_L_D2"/>
    <property type="match status" value="1"/>
</dbReference>
<evidence type="ECO:0000256" key="10">
    <source>
        <dbReference type="SAM" id="Phobius"/>
    </source>
</evidence>
<evidence type="ECO:0000256" key="9">
    <source>
        <dbReference type="PROSITE-ProRule" id="PRU00409"/>
    </source>
</evidence>
<dbReference type="RefSeq" id="WP_084176080.1">
    <property type="nucleotide sequence ID" value="NZ_AYXG01000166.1"/>
</dbReference>
<dbReference type="InterPro" id="IPR005479">
    <property type="entry name" value="CPAse_ATP-bd"/>
</dbReference>
<dbReference type="EMBL" id="AYXG01000166">
    <property type="protein sequence ID" value="EWC60226.1"/>
    <property type="molecule type" value="Genomic_DNA"/>
</dbReference>
<keyword evidence="5 10" id="KW-0812">Transmembrane</keyword>
<dbReference type="PANTHER" id="PTHR48090">
    <property type="entry name" value="UNDECAPRENYL-PHOSPHATE 4-DEOXY-4-FORMAMIDO-L-ARABINOSE TRANSFERASE-RELATED"/>
    <property type="match status" value="1"/>
</dbReference>
<dbReference type="InterPro" id="IPR001173">
    <property type="entry name" value="Glyco_trans_2-like"/>
</dbReference>
<dbReference type="SUPFAM" id="SSF53448">
    <property type="entry name" value="Nucleotide-diphospho-sugar transferases"/>
    <property type="match status" value="1"/>
</dbReference>
<evidence type="ECO:0000256" key="2">
    <source>
        <dbReference type="ARBA" id="ARBA00022475"/>
    </source>
</evidence>
<evidence type="ECO:0000259" key="11">
    <source>
        <dbReference type="PROSITE" id="PS50975"/>
    </source>
</evidence>
<dbReference type="Gene3D" id="3.90.550.10">
    <property type="entry name" value="Spore Coat Polysaccharide Biosynthesis Protein SpsA, Chain A"/>
    <property type="match status" value="1"/>
</dbReference>
<keyword evidence="2" id="KW-1003">Cell membrane</keyword>
<evidence type="ECO:0000313" key="12">
    <source>
        <dbReference type="EMBL" id="EWC60226.1"/>
    </source>
</evidence>
<evidence type="ECO:0000256" key="7">
    <source>
        <dbReference type="ARBA" id="ARBA00022989"/>
    </source>
</evidence>
<keyword evidence="6" id="KW-0448">Lipopolysaccharide biosynthesis</keyword>
<dbReference type="InterPro" id="IPR011761">
    <property type="entry name" value="ATP-grasp"/>
</dbReference>
<dbReference type="InterPro" id="IPR040570">
    <property type="entry name" value="LAL_C2"/>
</dbReference>
<dbReference type="OrthoDB" id="24041at2"/>
<dbReference type="Gene3D" id="3.30.1490.20">
    <property type="entry name" value="ATP-grasp fold, A domain"/>
    <property type="match status" value="1"/>
</dbReference>
<dbReference type="Pfam" id="PF00535">
    <property type="entry name" value="Glycos_transf_2"/>
    <property type="match status" value="1"/>
</dbReference>
<evidence type="ECO:0000256" key="3">
    <source>
        <dbReference type="ARBA" id="ARBA00022676"/>
    </source>
</evidence>
<gene>
    <name evidence="12" type="ORF">UO65_4472</name>
</gene>
<dbReference type="STRING" id="909613.UO65_4472"/>
<dbReference type="SUPFAM" id="SSF52440">
    <property type="entry name" value="PreATP-grasp domain"/>
    <property type="match status" value="1"/>
</dbReference>
<proteinExistence type="inferred from homology"/>
<dbReference type="GO" id="GO:0009103">
    <property type="term" value="P:lipopolysaccharide biosynthetic process"/>
    <property type="evidence" value="ECO:0007669"/>
    <property type="project" value="UniProtKB-KW"/>
</dbReference>
<dbReference type="PROSITE" id="PS50975">
    <property type="entry name" value="ATP_GRASP"/>
    <property type="match status" value="1"/>
</dbReference>
<feature type="domain" description="ATP-grasp" evidence="11">
    <location>
        <begin position="435"/>
        <end position="628"/>
    </location>
</feature>
<dbReference type="AlphaFoldDB" id="W7IUY5"/>
<dbReference type="SUPFAM" id="SSF56059">
    <property type="entry name" value="Glutathione synthetase ATP-binding domain-like"/>
    <property type="match status" value="1"/>
</dbReference>
<dbReference type="GO" id="GO:0016757">
    <property type="term" value="F:glycosyltransferase activity"/>
    <property type="evidence" value="ECO:0007669"/>
    <property type="project" value="UniProtKB-KW"/>
</dbReference>
<keyword evidence="4 12" id="KW-0808">Transferase</keyword>
<organism evidence="12 13">
    <name type="scientific">Actinokineospora spheciospongiae</name>
    <dbReference type="NCBI Taxonomy" id="909613"/>
    <lineage>
        <taxon>Bacteria</taxon>
        <taxon>Bacillati</taxon>
        <taxon>Actinomycetota</taxon>
        <taxon>Actinomycetes</taxon>
        <taxon>Pseudonocardiales</taxon>
        <taxon>Pseudonocardiaceae</taxon>
        <taxon>Actinokineospora</taxon>
    </lineage>
</organism>
<dbReference type="InterPro" id="IPR013815">
    <property type="entry name" value="ATP_grasp_subdomain_1"/>
</dbReference>
<feature type="transmembrane region" description="Helical" evidence="10">
    <location>
        <begin position="235"/>
        <end position="257"/>
    </location>
</feature>
<comment type="similarity">
    <text evidence="1">Belongs to the glycosyltransferase 2 family.</text>
</comment>